<evidence type="ECO:0000259" key="3">
    <source>
        <dbReference type="Pfam" id="PF22925"/>
    </source>
</evidence>
<evidence type="ECO:0000313" key="5">
    <source>
        <dbReference type="Proteomes" id="UP000007350"/>
    </source>
</evidence>
<evidence type="ECO:0000313" key="4">
    <source>
        <dbReference type="EMBL" id="EKF29564.1"/>
    </source>
</evidence>
<dbReference type="SUPFAM" id="SSF49899">
    <property type="entry name" value="Concanavalin A-like lectins/glucanases"/>
    <property type="match status" value="1"/>
</dbReference>
<name>K2MV54_TRYCR</name>
<dbReference type="CDD" id="cd15482">
    <property type="entry name" value="Sialidase_non-viral"/>
    <property type="match status" value="1"/>
</dbReference>
<dbReference type="Pfam" id="PF13859">
    <property type="entry name" value="BNR_3"/>
    <property type="match status" value="1"/>
</dbReference>
<dbReference type="Gene3D" id="2.60.120.200">
    <property type="match status" value="1"/>
</dbReference>
<feature type="domain" description="Sialidase" evidence="2">
    <location>
        <begin position="4"/>
        <end position="163"/>
    </location>
</feature>
<dbReference type="InterPro" id="IPR055239">
    <property type="entry name" value="TS_C"/>
</dbReference>
<feature type="domain" description="Trans-sialidase C-terminal" evidence="3">
    <location>
        <begin position="210"/>
        <end position="407"/>
    </location>
</feature>
<dbReference type="Gene3D" id="2.120.10.10">
    <property type="match status" value="1"/>
</dbReference>
<comment type="caution">
    <text evidence="4">The sequence shown here is derived from an EMBL/GenBank/DDBJ whole genome shotgun (WGS) entry which is preliminary data.</text>
</comment>
<accession>K2MV54</accession>
<dbReference type="GO" id="GO:0004308">
    <property type="term" value="F:exo-alpha-sialidase activity"/>
    <property type="evidence" value="ECO:0007669"/>
    <property type="project" value="InterPro"/>
</dbReference>
<dbReference type="EMBL" id="AHKC01012946">
    <property type="protein sequence ID" value="EKF29564.1"/>
    <property type="molecule type" value="Genomic_DNA"/>
</dbReference>
<dbReference type="InterPro" id="IPR013320">
    <property type="entry name" value="ConA-like_dom_sf"/>
</dbReference>
<evidence type="ECO:0000256" key="1">
    <source>
        <dbReference type="SAM" id="MobiDB-lite"/>
    </source>
</evidence>
<feature type="compositionally biased region" description="Low complexity" evidence="1">
    <location>
        <begin position="425"/>
        <end position="434"/>
    </location>
</feature>
<dbReference type="AlphaFoldDB" id="K2MV54"/>
<keyword evidence="5" id="KW-1185">Reference proteome</keyword>
<gene>
    <name evidence="4" type="ORF">MOQ_006644</name>
</gene>
<protein>
    <submittedName>
        <fullName evidence="4">Trans-sialidase, putative</fullName>
    </submittedName>
</protein>
<feature type="region of interest" description="Disordered" evidence="1">
    <location>
        <begin position="415"/>
        <end position="434"/>
    </location>
</feature>
<dbReference type="PRINTS" id="PR01803">
    <property type="entry name" value="TCSIALIDASE"/>
</dbReference>
<sequence>MMATRKNDNGIVSMILYSKDSGTNWDVSKDVSADCRDPHIAEWGRGEILVLVYCGDGQKVFRTRDMGDTWNAASDLLTRVWITTQPIPRGEGWLVGALITAKFHGRNVMLYTQKVSHPPGERNDKALYLWVADSNHTVYFGPFSVETGAKRAFANTLLYSGDALYVLQGMGDGKTDSVFLFRIAEELRKIKSIVRKWIEVDVFFSGLSTPTTGLVGVLSDSSADGKWKDMYRCVDATVLGATRIEDGFKFTGHGARGIWPVNSRGENKPYTFVDASFTLVATVVIEEMPPGGGSVPLLGAMLEDGVGTKFLGLACAENSMWETIFDEKTGQGGFWAPKFEYQVALMLNENKGFFYLDAELLGNSDTMRRREERAHDVVGFYFGGDDSGWDSRVSVRNVFLYNRILTPEELRMVKKTGSPKHESSSSESSGPDSSVHESVYCVLLVSLGLWAIAVLYGM</sequence>
<dbReference type="OrthoDB" id="10287913at2759"/>
<dbReference type="InterPro" id="IPR011040">
    <property type="entry name" value="Sialidase"/>
</dbReference>
<evidence type="ECO:0000259" key="2">
    <source>
        <dbReference type="Pfam" id="PF13859"/>
    </source>
</evidence>
<dbReference type="InterPro" id="IPR036278">
    <property type="entry name" value="Sialidase_sf"/>
</dbReference>
<dbReference type="Proteomes" id="UP000007350">
    <property type="component" value="Unassembled WGS sequence"/>
</dbReference>
<dbReference type="SUPFAM" id="SSF50939">
    <property type="entry name" value="Sialidases"/>
    <property type="match status" value="1"/>
</dbReference>
<organism evidence="4 5">
    <name type="scientific">Trypanosoma cruzi marinkellei</name>
    <dbReference type="NCBI Taxonomy" id="85056"/>
    <lineage>
        <taxon>Eukaryota</taxon>
        <taxon>Discoba</taxon>
        <taxon>Euglenozoa</taxon>
        <taxon>Kinetoplastea</taxon>
        <taxon>Metakinetoplastina</taxon>
        <taxon>Trypanosomatida</taxon>
        <taxon>Trypanosomatidae</taxon>
        <taxon>Trypanosoma</taxon>
        <taxon>Schizotrypanum</taxon>
    </lineage>
</organism>
<reference evidence="4 5" key="1">
    <citation type="journal article" date="2012" name="BMC Genomics">
        <title>Comparative genomic analysis of human infective Trypanosoma cruzi lineages with the bat-restricted subspecies T. cruzi marinkellei.</title>
        <authorList>
            <person name="Franzen O."/>
            <person name="Talavera-Lopez C."/>
            <person name="Ochaya S."/>
            <person name="Butler C.E."/>
            <person name="Messenger L.A."/>
            <person name="Lewis M.D."/>
            <person name="Llewellyn M.S."/>
            <person name="Marinkelle C.J."/>
            <person name="Tyler K.M."/>
            <person name="Miles M.A."/>
            <person name="Andersson B."/>
        </authorList>
    </citation>
    <scope>NUCLEOTIDE SEQUENCE [LARGE SCALE GENOMIC DNA]</scope>
    <source>
        <strain evidence="4 5">B7</strain>
    </source>
</reference>
<dbReference type="Pfam" id="PF22925">
    <property type="entry name" value="TS_C"/>
    <property type="match status" value="1"/>
</dbReference>
<proteinExistence type="predicted"/>
<dbReference type="InterPro" id="IPR008377">
    <property type="entry name" value="Sialidase_trypan"/>
</dbReference>